<evidence type="ECO:0000256" key="1">
    <source>
        <dbReference type="SAM" id="Coils"/>
    </source>
</evidence>
<evidence type="ECO:0000256" key="2">
    <source>
        <dbReference type="SAM" id="SignalP"/>
    </source>
</evidence>
<evidence type="ECO:0000313" key="4">
    <source>
        <dbReference type="EMBL" id="KAK2177294.1"/>
    </source>
</evidence>
<evidence type="ECO:0000313" key="5">
    <source>
        <dbReference type="Proteomes" id="UP001209878"/>
    </source>
</evidence>
<reference evidence="4" key="1">
    <citation type="journal article" date="2023" name="Mol. Biol. Evol.">
        <title>Third-Generation Sequencing Reveals the Adaptive Role of the Epigenome in Three Deep-Sea Polychaetes.</title>
        <authorList>
            <person name="Perez M."/>
            <person name="Aroh O."/>
            <person name="Sun Y."/>
            <person name="Lan Y."/>
            <person name="Juniper S.K."/>
            <person name="Young C.R."/>
            <person name="Angers B."/>
            <person name="Qian P.Y."/>
        </authorList>
    </citation>
    <scope>NUCLEOTIDE SEQUENCE</scope>
    <source>
        <strain evidence="4">R07B-5</strain>
    </source>
</reference>
<organism evidence="4 5">
    <name type="scientific">Ridgeia piscesae</name>
    <name type="common">Tubeworm</name>
    <dbReference type="NCBI Taxonomy" id="27915"/>
    <lineage>
        <taxon>Eukaryota</taxon>
        <taxon>Metazoa</taxon>
        <taxon>Spiralia</taxon>
        <taxon>Lophotrochozoa</taxon>
        <taxon>Annelida</taxon>
        <taxon>Polychaeta</taxon>
        <taxon>Sedentaria</taxon>
        <taxon>Canalipalpata</taxon>
        <taxon>Sabellida</taxon>
        <taxon>Siboglinidae</taxon>
        <taxon>Ridgeia</taxon>
    </lineage>
</organism>
<protein>
    <recommendedName>
        <fullName evidence="3">CTHRC1 C-terminal domain-containing protein</fullName>
    </recommendedName>
</protein>
<proteinExistence type="predicted"/>
<keyword evidence="2" id="KW-0732">Signal</keyword>
<keyword evidence="1" id="KW-0175">Coiled coil</keyword>
<keyword evidence="5" id="KW-1185">Reference proteome</keyword>
<comment type="caution">
    <text evidence="4">The sequence shown here is derived from an EMBL/GenBank/DDBJ whole genome shotgun (WGS) entry which is preliminary data.</text>
</comment>
<feature type="chain" id="PRO_5042288256" description="CTHRC1 C-terminal domain-containing protein" evidence="2">
    <location>
        <begin position="21"/>
        <end position="273"/>
    </location>
</feature>
<gene>
    <name evidence="4" type="ORF">NP493_606g00012</name>
</gene>
<evidence type="ECO:0000259" key="3">
    <source>
        <dbReference type="Pfam" id="PF25815"/>
    </source>
</evidence>
<dbReference type="Proteomes" id="UP001209878">
    <property type="component" value="Unassembled WGS sequence"/>
</dbReference>
<dbReference type="AlphaFoldDB" id="A0AAD9NRZ1"/>
<feature type="signal peptide" evidence="2">
    <location>
        <begin position="1"/>
        <end position="20"/>
    </location>
</feature>
<name>A0AAD9NRZ1_RIDPI</name>
<dbReference type="InterPro" id="IPR057873">
    <property type="entry name" value="CTHRC1_C"/>
</dbReference>
<sequence length="273" mass="30515">MAPSVLRISLLLAVLRVTAGQSTTSEDSHCSYMLKLPEAECGRTLVDEQYMESSMIALQTQMTQMNLVTNNQTEDIRKLSKDNEKLRQKIEAGNQTEHIQKLTEENEKLQQRIASIETGRKRSVVNVKQCSRRSHGDGREYGLIFSCDFVKKRNDTVLRVVWNGDLRLIDTGPKGGSARRWFFTINGKECSDPRTIDTQLHVSDSDSDNHRPAYVEGYCRGVAAGDVYVAWNVGDITSGQSGYKVGDSHTGWVATVRIIVEEVDVESADTVIV</sequence>
<dbReference type="Pfam" id="PF25815">
    <property type="entry name" value="CTHRC1_C"/>
    <property type="match status" value="1"/>
</dbReference>
<feature type="coiled-coil region" evidence="1">
    <location>
        <begin position="69"/>
        <end position="119"/>
    </location>
</feature>
<dbReference type="EMBL" id="JAODUO010000607">
    <property type="protein sequence ID" value="KAK2177294.1"/>
    <property type="molecule type" value="Genomic_DNA"/>
</dbReference>
<feature type="domain" description="CTHRC1 C-terminal" evidence="3">
    <location>
        <begin position="125"/>
        <end position="260"/>
    </location>
</feature>
<accession>A0AAD9NRZ1</accession>